<evidence type="ECO:0000313" key="7">
    <source>
        <dbReference type="EMBL" id="ODA69058.1"/>
    </source>
</evidence>
<sequence length="449" mass="48410">MNEHLVTSGNRDGLENYWLPFTPNRYFKRNPRIIASAEGAYYTLADGRRVFDCLSGLWCCPLGHGNAHIAEAIKRQAETLDYATAFQMSNPTTLSFAARVADMAPAGLDHVFFANSGSESVDTALKIAIGYHRMKGEAHRTRIIGRERGYHGVGMGGISAGGMTANRKMFAPLMLNGVDHLPHTYDRAQTAFTHGQPEWGAHLADDLERLVALHDASTIAAVIVEPMQGSAGVVVPPVGYLERLREICTKHGILLIFDEVITGFGRLGANFASQRLNVRPDMMTFAKAVTNGVIPMGGVIVADEIYDAYMSGPEEAVELYHGYTYSGHPMAAAAGHATLDVMERDGLIPRAAELEPVLETAIHALKGTPGIVDIRNFGLAAAVDLEPFEGQPGLRAMRVFERALQTGLLVRFTGETIAMAPPFISTDDELQTMCATLGDAIASVTSPAA</sequence>
<keyword evidence="3 7" id="KW-0032">Aminotransferase</keyword>
<dbReference type="OrthoDB" id="9801834at2"/>
<protein>
    <submittedName>
        <fullName evidence="7">Omega-amino acid--pyruvate aminotransferase</fullName>
        <ecNumber evidence="7">2.6.1.18</ecNumber>
    </submittedName>
</protein>
<evidence type="ECO:0000256" key="1">
    <source>
        <dbReference type="ARBA" id="ARBA00001933"/>
    </source>
</evidence>
<dbReference type="Gene3D" id="3.90.1150.10">
    <property type="entry name" value="Aspartate Aminotransferase, domain 1"/>
    <property type="match status" value="1"/>
</dbReference>
<proteinExistence type="inferred from homology"/>
<dbReference type="PIRSF" id="PIRSF000521">
    <property type="entry name" value="Transaminase_4ab_Lys_Orn"/>
    <property type="match status" value="1"/>
</dbReference>
<dbReference type="InterPro" id="IPR049704">
    <property type="entry name" value="Aminotrans_3_PPA_site"/>
</dbReference>
<dbReference type="PANTHER" id="PTHR43094">
    <property type="entry name" value="AMINOTRANSFERASE"/>
    <property type="match status" value="1"/>
</dbReference>
<evidence type="ECO:0000256" key="6">
    <source>
        <dbReference type="RuleBase" id="RU003560"/>
    </source>
</evidence>
<dbReference type="PROSITE" id="PS00600">
    <property type="entry name" value="AA_TRANSFER_CLASS_3"/>
    <property type="match status" value="1"/>
</dbReference>
<dbReference type="FunFam" id="3.40.640.10:FF:000014">
    <property type="entry name" value="Adenosylmethionine-8-amino-7-oxononanoate aminotransferase, probable"/>
    <property type="match status" value="1"/>
</dbReference>
<dbReference type="PANTHER" id="PTHR43094:SF1">
    <property type="entry name" value="AMINOTRANSFERASE CLASS-III"/>
    <property type="match status" value="1"/>
</dbReference>
<dbReference type="InterPro" id="IPR015422">
    <property type="entry name" value="PyrdxlP-dep_Trfase_small"/>
</dbReference>
<keyword evidence="8" id="KW-1185">Reference proteome</keyword>
<dbReference type="SUPFAM" id="SSF53383">
    <property type="entry name" value="PLP-dependent transferases"/>
    <property type="match status" value="1"/>
</dbReference>
<evidence type="ECO:0000256" key="3">
    <source>
        <dbReference type="ARBA" id="ARBA00022576"/>
    </source>
</evidence>
<dbReference type="CDD" id="cd00610">
    <property type="entry name" value="OAT_like"/>
    <property type="match status" value="1"/>
</dbReference>
<dbReference type="STRING" id="1177755.A7A08_00894"/>
<dbReference type="Pfam" id="PF00202">
    <property type="entry name" value="Aminotran_3"/>
    <property type="match status" value="1"/>
</dbReference>
<dbReference type="RefSeq" id="WP_069094220.1">
    <property type="nucleotide sequence ID" value="NZ_MASI01000001.1"/>
</dbReference>
<reference evidence="7 8" key="1">
    <citation type="submission" date="2016-07" db="EMBL/GenBank/DDBJ databases">
        <title>Draft genome sequence of Methyloligella halotolerans C2T (VKM B-2706T=CCUG 61687T=DSM 25045T), a halotolerant polyhydroxybutyrate accumulating methylotroph.</title>
        <authorList>
            <person name="Vasilenko O.V."/>
            <person name="Doronina N.V."/>
            <person name="Poroshina M.N."/>
            <person name="Tarlachkov S.V."/>
            <person name="Trotsenko Y.A."/>
        </authorList>
    </citation>
    <scope>NUCLEOTIDE SEQUENCE [LARGE SCALE GENOMIC DNA]</scope>
    <source>
        <strain evidence="7 8">VKM B-2706</strain>
    </source>
</reference>
<dbReference type="InterPro" id="IPR015421">
    <property type="entry name" value="PyrdxlP-dep_Trfase_major"/>
</dbReference>
<dbReference type="Proteomes" id="UP000095087">
    <property type="component" value="Unassembled WGS sequence"/>
</dbReference>
<keyword evidence="5 6" id="KW-0663">Pyridoxal phosphate</keyword>
<dbReference type="InterPro" id="IPR005814">
    <property type="entry name" value="Aminotrans_3"/>
</dbReference>
<evidence type="ECO:0000313" key="8">
    <source>
        <dbReference type="Proteomes" id="UP000095087"/>
    </source>
</evidence>
<evidence type="ECO:0000256" key="5">
    <source>
        <dbReference type="ARBA" id="ARBA00022898"/>
    </source>
</evidence>
<dbReference type="EC" id="2.6.1.18" evidence="7"/>
<dbReference type="AlphaFoldDB" id="A0A1E2S409"/>
<name>A0A1E2S409_9HYPH</name>
<evidence type="ECO:0000256" key="4">
    <source>
        <dbReference type="ARBA" id="ARBA00022679"/>
    </source>
</evidence>
<organism evidence="7 8">
    <name type="scientific">Methyloligella halotolerans</name>
    <dbReference type="NCBI Taxonomy" id="1177755"/>
    <lineage>
        <taxon>Bacteria</taxon>
        <taxon>Pseudomonadati</taxon>
        <taxon>Pseudomonadota</taxon>
        <taxon>Alphaproteobacteria</taxon>
        <taxon>Hyphomicrobiales</taxon>
        <taxon>Hyphomicrobiaceae</taxon>
        <taxon>Methyloligella</taxon>
    </lineage>
</organism>
<dbReference type="PATRIC" id="fig|1177755.3.peg.898"/>
<evidence type="ECO:0000256" key="2">
    <source>
        <dbReference type="ARBA" id="ARBA00008954"/>
    </source>
</evidence>
<dbReference type="GO" id="GO:0016223">
    <property type="term" value="F:beta-alanine:pyruvate transaminase activity"/>
    <property type="evidence" value="ECO:0007669"/>
    <property type="project" value="UniProtKB-EC"/>
</dbReference>
<accession>A0A1E2S409</accession>
<dbReference type="GO" id="GO:0030170">
    <property type="term" value="F:pyridoxal phosphate binding"/>
    <property type="evidence" value="ECO:0007669"/>
    <property type="project" value="InterPro"/>
</dbReference>
<keyword evidence="4 7" id="KW-0808">Transferase</keyword>
<comment type="cofactor">
    <cofactor evidence="1">
        <name>pyridoxal 5'-phosphate</name>
        <dbReference type="ChEBI" id="CHEBI:597326"/>
    </cofactor>
</comment>
<comment type="caution">
    <text evidence="7">The sequence shown here is derived from an EMBL/GenBank/DDBJ whole genome shotgun (WGS) entry which is preliminary data.</text>
</comment>
<gene>
    <name evidence="7" type="ORF">A7A08_00894</name>
</gene>
<dbReference type="EMBL" id="MASI01000001">
    <property type="protein sequence ID" value="ODA69058.1"/>
    <property type="molecule type" value="Genomic_DNA"/>
</dbReference>
<keyword evidence="7" id="KW-0670">Pyruvate</keyword>
<dbReference type="InterPro" id="IPR015424">
    <property type="entry name" value="PyrdxlP-dep_Trfase"/>
</dbReference>
<comment type="similarity">
    <text evidence="2 6">Belongs to the class-III pyridoxal-phosphate-dependent aminotransferase family.</text>
</comment>
<dbReference type="Gene3D" id="3.40.640.10">
    <property type="entry name" value="Type I PLP-dependent aspartate aminotransferase-like (Major domain)"/>
    <property type="match status" value="1"/>
</dbReference>